<feature type="region of interest" description="Disordered" evidence="1">
    <location>
        <begin position="65"/>
        <end position="88"/>
    </location>
</feature>
<dbReference type="EMBL" id="QJKJ01000977">
    <property type="protein sequence ID" value="RDY09753.1"/>
    <property type="molecule type" value="Genomic_DNA"/>
</dbReference>
<protein>
    <recommendedName>
        <fullName evidence="4">Reverse transcriptase domain-containing protein</fullName>
    </recommendedName>
</protein>
<organism evidence="2 3">
    <name type="scientific">Mucuna pruriens</name>
    <name type="common">Velvet bean</name>
    <name type="synonym">Dolichos pruriens</name>
    <dbReference type="NCBI Taxonomy" id="157652"/>
    <lineage>
        <taxon>Eukaryota</taxon>
        <taxon>Viridiplantae</taxon>
        <taxon>Streptophyta</taxon>
        <taxon>Embryophyta</taxon>
        <taxon>Tracheophyta</taxon>
        <taxon>Spermatophyta</taxon>
        <taxon>Magnoliopsida</taxon>
        <taxon>eudicotyledons</taxon>
        <taxon>Gunneridae</taxon>
        <taxon>Pentapetalae</taxon>
        <taxon>rosids</taxon>
        <taxon>fabids</taxon>
        <taxon>Fabales</taxon>
        <taxon>Fabaceae</taxon>
        <taxon>Papilionoideae</taxon>
        <taxon>50 kb inversion clade</taxon>
        <taxon>NPAAA clade</taxon>
        <taxon>indigoferoid/millettioid clade</taxon>
        <taxon>Phaseoleae</taxon>
        <taxon>Mucuna</taxon>
    </lineage>
</organism>
<evidence type="ECO:0000256" key="1">
    <source>
        <dbReference type="SAM" id="MobiDB-lite"/>
    </source>
</evidence>
<gene>
    <name evidence="2" type="ORF">CR513_05834</name>
</gene>
<sequence>MLTHKGIEANPDKCDAIIQMKSPQNVIEVQSLKQPSRVQDPPRGTQFGPRGWCTTRVLSYRLPTNGQAHQRDIPSKGPPPPKVLPLSPNRIPKVRLIRGPTCPRINNSHVDTLAQLTTSKTLPRHIALYRVLSSLVMDKHEILQVEAKDRG</sequence>
<comment type="caution">
    <text evidence="2">The sequence shown here is derived from an EMBL/GenBank/DDBJ whole genome shotgun (WGS) entry which is preliminary data.</text>
</comment>
<name>A0A371I427_MUCPR</name>
<evidence type="ECO:0000313" key="3">
    <source>
        <dbReference type="Proteomes" id="UP000257109"/>
    </source>
</evidence>
<evidence type="ECO:0008006" key="4">
    <source>
        <dbReference type="Google" id="ProtNLM"/>
    </source>
</evidence>
<dbReference type="AlphaFoldDB" id="A0A371I427"/>
<feature type="non-terminal residue" evidence="2">
    <location>
        <position position="1"/>
    </location>
</feature>
<evidence type="ECO:0000313" key="2">
    <source>
        <dbReference type="EMBL" id="RDY09753.1"/>
    </source>
</evidence>
<feature type="region of interest" description="Disordered" evidence="1">
    <location>
        <begin position="31"/>
        <end position="51"/>
    </location>
</feature>
<keyword evidence="3" id="KW-1185">Reference proteome</keyword>
<dbReference type="Proteomes" id="UP000257109">
    <property type="component" value="Unassembled WGS sequence"/>
</dbReference>
<reference evidence="2" key="1">
    <citation type="submission" date="2018-05" db="EMBL/GenBank/DDBJ databases">
        <title>Draft genome of Mucuna pruriens seed.</title>
        <authorList>
            <person name="Nnadi N.E."/>
            <person name="Vos R."/>
            <person name="Hasami M.H."/>
            <person name="Devisetty U.K."/>
            <person name="Aguiy J.C."/>
        </authorList>
    </citation>
    <scope>NUCLEOTIDE SEQUENCE [LARGE SCALE GENOMIC DNA]</scope>
    <source>
        <strain evidence="2">JCA_2017</strain>
    </source>
</reference>
<accession>A0A371I427</accession>
<proteinExistence type="predicted"/>